<evidence type="ECO:0000256" key="3">
    <source>
        <dbReference type="ARBA" id="ARBA00022448"/>
    </source>
</evidence>
<dbReference type="GO" id="GO:0015562">
    <property type="term" value="F:efflux transmembrane transporter activity"/>
    <property type="evidence" value="ECO:0007669"/>
    <property type="project" value="InterPro"/>
</dbReference>
<dbReference type="InterPro" id="IPR051906">
    <property type="entry name" value="TolC-like"/>
</dbReference>
<evidence type="ECO:0000256" key="6">
    <source>
        <dbReference type="ARBA" id="ARBA00023136"/>
    </source>
</evidence>
<evidence type="ECO:0000256" key="5">
    <source>
        <dbReference type="ARBA" id="ARBA00022692"/>
    </source>
</evidence>
<accession>A0A4R7ESW6</accession>
<protein>
    <submittedName>
        <fullName evidence="10">Outer membrane protein TolC</fullName>
    </submittedName>
</protein>
<comment type="caution">
    <text evidence="10">The sequence shown here is derived from an EMBL/GenBank/DDBJ whole genome shotgun (WGS) entry which is preliminary data.</text>
</comment>
<organism evidence="10 11">
    <name type="scientific">Myroides indicus</name>
    <dbReference type="NCBI Taxonomy" id="1323422"/>
    <lineage>
        <taxon>Bacteria</taxon>
        <taxon>Pseudomonadati</taxon>
        <taxon>Bacteroidota</taxon>
        <taxon>Flavobacteriia</taxon>
        <taxon>Flavobacteriales</taxon>
        <taxon>Flavobacteriaceae</taxon>
        <taxon>Myroides</taxon>
    </lineage>
</organism>
<keyword evidence="8" id="KW-0175">Coiled coil</keyword>
<dbReference type="PANTHER" id="PTHR30026">
    <property type="entry name" value="OUTER MEMBRANE PROTEIN TOLC"/>
    <property type="match status" value="1"/>
</dbReference>
<dbReference type="PANTHER" id="PTHR30026:SF5">
    <property type="entry name" value="ABC-TYPE EFFLUX SYSTEM SECRETIN COMPONENT"/>
    <property type="match status" value="1"/>
</dbReference>
<dbReference type="GO" id="GO:0015288">
    <property type="term" value="F:porin activity"/>
    <property type="evidence" value="ECO:0007669"/>
    <property type="project" value="TreeGrafter"/>
</dbReference>
<dbReference type="GO" id="GO:0009279">
    <property type="term" value="C:cell outer membrane"/>
    <property type="evidence" value="ECO:0007669"/>
    <property type="project" value="UniProtKB-SubCell"/>
</dbReference>
<gene>
    <name evidence="10" type="ORF">C8P70_12228</name>
</gene>
<keyword evidence="5" id="KW-0812">Transmembrane</keyword>
<evidence type="ECO:0000256" key="1">
    <source>
        <dbReference type="ARBA" id="ARBA00004442"/>
    </source>
</evidence>
<dbReference type="RefSeq" id="WP_133713159.1">
    <property type="nucleotide sequence ID" value="NZ_SOAG01000022.1"/>
</dbReference>
<keyword evidence="9" id="KW-0732">Signal</keyword>
<dbReference type="SUPFAM" id="SSF56954">
    <property type="entry name" value="Outer membrane efflux proteins (OEP)"/>
    <property type="match status" value="1"/>
</dbReference>
<evidence type="ECO:0000256" key="9">
    <source>
        <dbReference type="SAM" id="SignalP"/>
    </source>
</evidence>
<comment type="subcellular location">
    <subcellularLocation>
        <location evidence="1">Cell outer membrane</location>
    </subcellularLocation>
</comment>
<evidence type="ECO:0000256" key="7">
    <source>
        <dbReference type="ARBA" id="ARBA00023237"/>
    </source>
</evidence>
<evidence type="ECO:0000313" key="11">
    <source>
        <dbReference type="Proteomes" id="UP000295215"/>
    </source>
</evidence>
<feature type="chain" id="PRO_5020524578" evidence="9">
    <location>
        <begin position="27"/>
        <end position="461"/>
    </location>
</feature>
<comment type="similarity">
    <text evidence="2">Belongs to the outer membrane factor (OMF) (TC 1.B.17) family.</text>
</comment>
<dbReference type="GO" id="GO:1990281">
    <property type="term" value="C:efflux pump complex"/>
    <property type="evidence" value="ECO:0007669"/>
    <property type="project" value="TreeGrafter"/>
</dbReference>
<keyword evidence="7" id="KW-0998">Cell outer membrane</keyword>
<evidence type="ECO:0000256" key="4">
    <source>
        <dbReference type="ARBA" id="ARBA00022452"/>
    </source>
</evidence>
<dbReference type="AlphaFoldDB" id="A0A4R7ESW6"/>
<evidence type="ECO:0000256" key="8">
    <source>
        <dbReference type="SAM" id="Coils"/>
    </source>
</evidence>
<name>A0A4R7ESW6_9FLAO</name>
<dbReference type="Pfam" id="PF02321">
    <property type="entry name" value="OEP"/>
    <property type="match status" value="2"/>
</dbReference>
<dbReference type="Proteomes" id="UP000295215">
    <property type="component" value="Unassembled WGS sequence"/>
</dbReference>
<feature type="coiled-coil region" evidence="8">
    <location>
        <begin position="348"/>
        <end position="400"/>
    </location>
</feature>
<proteinExistence type="inferred from homology"/>
<dbReference type="Gene3D" id="1.20.1600.10">
    <property type="entry name" value="Outer membrane efflux proteins (OEP)"/>
    <property type="match status" value="1"/>
</dbReference>
<dbReference type="EMBL" id="SOAG01000022">
    <property type="protein sequence ID" value="TDS55308.1"/>
    <property type="molecule type" value="Genomic_DNA"/>
</dbReference>
<keyword evidence="4" id="KW-1134">Transmembrane beta strand</keyword>
<dbReference type="OrthoDB" id="1674454at2"/>
<feature type="signal peptide" evidence="9">
    <location>
        <begin position="1"/>
        <end position="26"/>
    </location>
</feature>
<evidence type="ECO:0000313" key="10">
    <source>
        <dbReference type="EMBL" id="TDS55308.1"/>
    </source>
</evidence>
<keyword evidence="6" id="KW-0472">Membrane</keyword>
<sequence length="461" mass="51734">MLKKNRTSVIVFLGTFSFLFVRNVEAQTLSFSEAYSVMHKENSLLKGIEKQKEAHQYTWKAEKGLRYPTVKAFGLGLYFNRKIGADLNDFRNGVGSFLQIPNPEVLGNWDLTFVKREMAFGGFMATWPLFTGGKINAAIKAGEIRKQIGEKEFENTANKLISELAERYFQVKLAEEAVEVRKQVLLGVEHHHHNAVKLEENGIIAPVEKLQADVAVADANRELLAAEKDAKLARVALANTIEVDAVYDKLTTDFFITPQLESLEYYQEAAINNNPLLQKVELQNQLAEQGIRAKKSAYYPTVLAFGQTILVDNSPVGFGWVDHNDKPWVVGVGITYTLFEGLKNKNEIKAAKATKESVELLKAKAQKDIVTLIEKLYQEIQKHQEQITSLELQEQLATELVRVRNKAFLEGLAASTDVVDAEMNLSGVKLLKLKAHYDYATGLASLLEYAGLSNEFLQYTK</sequence>
<keyword evidence="11" id="KW-1185">Reference proteome</keyword>
<keyword evidence="3" id="KW-0813">Transport</keyword>
<dbReference type="InterPro" id="IPR003423">
    <property type="entry name" value="OMP_efflux"/>
</dbReference>
<reference evidence="10 11" key="1">
    <citation type="submission" date="2019-03" db="EMBL/GenBank/DDBJ databases">
        <title>Genomic Encyclopedia of Archaeal and Bacterial Type Strains, Phase II (KMG-II): from individual species to whole genera.</title>
        <authorList>
            <person name="Goeker M."/>
        </authorList>
    </citation>
    <scope>NUCLEOTIDE SEQUENCE [LARGE SCALE GENOMIC DNA]</scope>
    <source>
        <strain evidence="10 11">DSM 28213</strain>
    </source>
</reference>
<evidence type="ECO:0000256" key="2">
    <source>
        <dbReference type="ARBA" id="ARBA00007613"/>
    </source>
</evidence>